<dbReference type="InterPro" id="IPR036390">
    <property type="entry name" value="WH_DNA-bd_sf"/>
</dbReference>
<dbReference type="SMART" id="SM00347">
    <property type="entry name" value="HTH_MARR"/>
    <property type="match status" value="1"/>
</dbReference>
<dbReference type="EMBL" id="JBCEWA010000008">
    <property type="protein sequence ID" value="MEL5989020.1"/>
    <property type="molecule type" value="Genomic_DNA"/>
</dbReference>
<protein>
    <submittedName>
        <fullName evidence="5">MarR family transcriptional regulator</fullName>
    </submittedName>
</protein>
<keyword evidence="1" id="KW-0805">Transcription regulation</keyword>
<reference evidence="5 6" key="1">
    <citation type="submission" date="2024-04" db="EMBL/GenBank/DDBJ databases">
        <authorList>
            <person name="Wu Y.S."/>
            <person name="Zhang L."/>
        </authorList>
    </citation>
    <scope>NUCLEOTIDE SEQUENCE [LARGE SCALE GENOMIC DNA]</scope>
    <source>
        <strain evidence="5 6">KG-01</strain>
    </source>
</reference>
<accession>A0ABU9LPH1</accession>
<proteinExistence type="predicted"/>
<dbReference type="InterPro" id="IPR000835">
    <property type="entry name" value="HTH_MarR-typ"/>
</dbReference>
<comment type="caution">
    <text evidence="5">The sequence shown here is derived from an EMBL/GenBank/DDBJ whole genome shotgun (WGS) entry which is preliminary data.</text>
</comment>
<dbReference type="Pfam" id="PF12802">
    <property type="entry name" value="MarR_2"/>
    <property type="match status" value="1"/>
</dbReference>
<keyword evidence="3" id="KW-0804">Transcription</keyword>
<dbReference type="PRINTS" id="PR00598">
    <property type="entry name" value="HTHMARR"/>
</dbReference>
<dbReference type="RefSeq" id="WP_087682028.1">
    <property type="nucleotide sequence ID" value="NZ_JAMWHJ010000007.1"/>
</dbReference>
<sequence length="143" mass="16636">MNEKTLFEKVISFTSAVHLTTQQLTKDVKNEHLTAVQYAILEYITVSQPVTPSEISECLHISLPNTSRELRKLLEQKWIIKETDAVDRRKQVISLSTEGTKMMSASFQKIEHKFQKRIEHLTAAEKFELEKALDLLQQKLFYD</sequence>
<evidence type="ECO:0000259" key="4">
    <source>
        <dbReference type="PROSITE" id="PS50995"/>
    </source>
</evidence>
<keyword evidence="6" id="KW-1185">Reference proteome</keyword>
<dbReference type="Proteomes" id="UP001398420">
    <property type="component" value="Unassembled WGS sequence"/>
</dbReference>
<dbReference type="PROSITE" id="PS50995">
    <property type="entry name" value="HTH_MARR_2"/>
    <property type="match status" value="1"/>
</dbReference>
<organism evidence="5 6">
    <name type="scientific">Kurthia gibsonii</name>
    <dbReference type="NCBI Taxonomy" id="33946"/>
    <lineage>
        <taxon>Bacteria</taxon>
        <taxon>Bacillati</taxon>
        <taxon>Bacillota</taxon>
        <taxon>Bacilli</taxon>
        <taxon>Bacillales</taxon>
        <taxon>Caryophanaceae</taxon>
        <taxon>Kurthia</taxon>
    </lineage>
</organism>
<feature type="domain" description="HTH marR-type" evidence="4">
    <location>
        <begin position="3"/>
        <end position="138"/>
    </location>
</feature>
<keyword evidence="2" id="KW-0238">DNA-binding</keyword>
<dbReference type="PANTHER" id="PTHR42756:SF1">
    <property type="entry name" value="TRANSCRIPTIONAL REPRESSOR OF EMRAB OPERON"/>
    <property type="match status" value="1"/>
</dbReference>
<dbReference type="SUPFAM" id="SSF46785">
    <property type="entry name" value="Winged helix' DNA-binding domain"/>
    <property type="match status" value="1"/>
</dbReference>
<dbReference type="PANTHER" id="PTHR42756">
    <property type="entry name" value="TRANSCRIPTIONAL REGULATOR, MARR"/>
    <property type="match status" value="1"/>
</dbReference>
<evidence type="ECO:0000256" key="3">
    <source>
        <dbReference type="ARBA" id="ARBA00023163"/>
    </source>
</evidence>
<evidence type="ECO:0000313" key="5">
    <source>
        <dbReference type="EMBL" id="MEL5989020.1"/>
    </source>
</evidence>
<evidence type="ECO:0000256" key="2">
    <source>
        <dbReference type="ARBA" id="ARBA00023125"/>
    </source>
</evidence>
<dbReference type="Gene3D" id="1.10.10.10">
    <property type="entry name" value="Winged helix-like DNA-binding domain superfamily/Winged helix DNA-binding domain"/>
    <property type="match status" value="1"/>
</dbReference>
<evidence type="ECO:0000256" key="1">
    <source>
        <dbReference type="ARBA" id="ARBA00023015"/>
    </source>
</evidence>
<dbReference type="InterPro" id="IPR036388">
    <property type="entry name" value="WH-like_DNA-bd_sf"/>
</dbReference>
<name>A0ABU9LPH1_9BACL</name>
<evidence type="ECO:0000313" key="6">
    <source>
        <dbReference type="Proteomes" id="UP001398420"/>
    </source>
</evidence>
<gene>
    <name evidence="5" type="ORF">AAF454_11460</name>
</gene>